<sequence length="184" mass="20412">MTGPVAWSCVALDWHPELEGQTLETLWASGVVRFYEGATADEAARRATAEELGGRMLVIVGSEGAPAFIFHVVRTSSCGRGLGAWLFQAEVELRVYDLTLCWQRACAELQVVRFNERCAEGSEMCLDGSGLVRVQGRAFVNDAGEPVVRLREEETPVRLERLRHAETGPFGWWSTLRRALMGEV</sequence>
<dbReference type="Proteomes" id="UP000199400">
    <property type="component" value="Unassembled WGS sequence"/>
</dbReference>
<dbReference type="STRING" id="54.SAMN02745121_00265"/>
<evidence type="ECO:0000313" key="1">
    <source>
        <dbReference type="EMBL" id="SFD49866.1"/>
    </source>
</evidence>
<evidence type="ECO:0000313" key="2">
    <source>
        <dbReference type="Proteomes" id="UP000199400"/>
    </source>
</evidence>
<reference evidence="2" key="1">
    <citation type="submission" date="2016-10" db="EMBL/GenBank/DDBJ databases">
        <authorList>
            <person name="Varghese N."/>
            <person name="Submissions S."/>
        </authorList>
    </citation>
    <scope>NUCLEOTIDE SEQUENCE [LARGE SCALE GENOMIC DNA]</scope>
    <source>
        <strain evidence="2">ATCC 25963</strain>
    </source>
</reference>
<proteinExistence type="predicted"/>
<keyword evidence="2" id="KW-1185">Reference proteome</keyword>
<dbReference type="EMBL" id="FOMX01000002">
    <property type="protein sequence ID" value="SFD49866.1"/>
    <property type="molecule type" value="Genomic_DNA"/>
</dbReference>
<gene>
    <name evidence="1" type="ORF">SAMN02745121_00265</name>
</gene>
<accession>A0A1I1STY7</accession>
<dbReference type="RefSeq" id="WP_096333350.1">
    <property type="nucleotide sequence ID" value="NZ_NETK01000001.1"/>
</dbReference>
<dbReference type="AlphaFoldDB" id="A0A1I1STY7"/>
<name>A0A1I1STY7_9BACT</name>
<protein>
    <submittedName>
        <fullName evidence="1">Uncharacterized protein</fullName>
    </submittedName>
</protein>
<organism evidence="1 2">
    <name type="scientific">Nannocystis exedens</name>
    <dbReference type="NCBI Taxonomy" id="54"/>
    <lineage>
        <taxon>Bacteria</taxon>
        <taxon>Pseudomonadati</taxon>
        <taxon>Myxococcota</taxon>
        <taxon>Polyangia</taxon>
        <taxon>Nannocystales</taxon>
        <taxon>Nannocystaceae</taxon>
        <taxon>Nannocystis</taxon>
    </lineage>
</organism>